<dbReference type="PANTHER" id="PTHR10146:SF14">
    <property type="entry name" value="PYRIDOXAL PHOSPHATE HOMEOSTASIS PROTEIN"/>
    <property type="match status" value="1"/>
</dbReference>
<dbReference type="Pfam" id="PF01168">
    <property type="entry name" value="Ala_racemase_N"/>
    <property type="match status" value="1"/>
</dbReference>
<dbReference type="HAMAP" id="MF_02087">
    <property type="entry name" value="PLP_homeostasis"/>
    <property type="match status" value="1"/>
</dbReference>
<dbReference type="OrthoDB" id="9804072at2"/>
<evidence type="ECO:0000256" key="1">
    <source>
        <dbReference type="ARBA" id="ARBA00022898"/>
    </source>
</evidence>
<feature type="coiled-coil region" evidence="5">
    <location>
        <begin position="105"/>
        <end position="132"/>
    </location>
</feature>
<sequence>MKAELKDNLDRVEENINNTLLKMGRKREDVTLLAVTKTVDSEKINAMLELGVKNIGENKAQELTEKFPEISGDAIWHFIGHLQTNKVKYIIDKVKLIHSLDRLSLAKEINKKAEAENIVKEVLLEVNIAEEESKFGLKKEETIPFIEQILDFKNIKIKGLMTIAPFAENPEEVRYVFRDLKKLGEEIERKNYPNLEMKYYSMGMTNDYTIALEEGSNIVRIGTGLFGKRIYK</sequence>
<dbReference type="Gene3D" id="3.20.20.10">
    <property type="entry name" value="Alanine racemase"/>
    <property type="match status" value="1"/>
</dbReference>
<keyword evidence="5" id="KW-0175">Coiled coil</keyword>
<evidence type="ECO:0000256" key="3">
    <source>
        <dbReference type="PIRSR" id="PIRSR004848-1"/>
    </source>
</evidence>
<gene>
    <name evidence="7" type="ORF">EQM13_08055</name>
</gene>
<dbReference type="PIRSF" id="PIRSF004848">
    <property type="entry name" value="YBL036c_PLPDEIII"/>
    <property type="match status" value="1"/>
</dbReference>
<feature type="domain" description="Alanine racemase N-terminal" evidence="6">
    <location>
        <begin position="8"/>
        <end position="228"/>
    </location>
</feature>
<evidence type="ECO:0000256" key="4">
    <source>
        <dbReference type="RuleBase" id="RU004514"/>
    </source>
</evidence>
<keyword evidence="1 2" id="KW-0663">Pyridoxal phosphate</keyword>
<accession>A0A410QH62</accession>
<dbReference type="InterPro" id="IPR029066">
    <property type="entry name" value="PLP-binding_barrel"/>
</dbReference>
<comment type="similarity">
    <text evidence="2 4">Belongs to the pyridoxal phosphate-binding protein YggS/PROSC family.</text>
</comment>
<dbReference type="PROSITE" id="PS01211">
    <property type="entry name" value="UPF0001"/>
    <property type="match status" value="1"/>
</dbReference>
<comment type="cofactor">
    <cofactor evidence="3">
        <name>pyridoxal 5'-phosphate</name>
        <dbReference type="ChEBI" id="CHEBI:597326"/>
    </cofactor>
</comment>
<dbReference type="NCBIfam" id="TIGR00044">
    <property type="entry name" value="YggS family pyridoxal phosphate-dependent enzyme"/>
    <property type="match status" value="1"/>
</dbReference>
<comment type="function">
    <text evidence="2">Pyridoxal 5'-phosphate (PLP)-binding protein, which is involved in PLP homeostasis.</text>
</comment>
<dbReference type="KEGG" id="spoa:EQM13_08055"/>
<evidence type="ECO:0000256" key="5">
    <source>
        <dbReference type="SAM" id="Coils"/>
    </source>
</evidence>
<organism evidence="7 8">
    <name type="scientific">Acidilutibacter cellobiosedens</name>
    <dbReference type="NCBI Taxonomy" id="2507161"/>
    <lineage>
        <taxon>Bacteria</taxon>
        <taxon>Bacillati</taxon>
        <taxon>Bacillota</taxon>
        <taxon>Tissierellia</taxon>
        <taxon>Tissierellales</taxon>
        <taxon>Acidilutibacteraceae</taxon>
        <taxon>Acidilutibacter</taxon>
    </lineage>
</organism>
<evidence type="ECO:0000313" key="8">
    <source>
        <dbReference type="Proteomes" id="UP000287969"/>
    </source>
</evidence>
<reference evidence="8" key="1">
    <citation type="submission" date="2019-01" db="EMBL/GenBank/DDBJ databases">
        <title>Draft genomes of a novel of Sporanaerobacter strains.</title>
        <authorList>
            <person name="Ma S."/>
        </authorList>
    </citation>
    <scope>NUCLEOTIDE SEQUENCE [LARGE SCALE GENOMIC DNA]</scope>
    <source>
        <strain evidence="8">NJN-17</strain>
    </source>
</reference>
<dbReference type="InterPro" id="IPR011078">
    <property type="entry name" value="PyrdxlP_homeostasis"/>
</dbReference>
<dbReference type="EMBL" id="CP035282">
    <property type="protein sequence ID" value="QAT63412.1"/>
    <property type="molecule type" value="Genomic_DNA"/>
</dbReference>
<dbReference type="AlphaFoldDB" id="A0A410QH62"/>
<feature type="modified residue" description="N6-(pyridoxal phosphate)lysine" evidence="2 3">
    <location>
        <position position="37"/>
    </location>
</feature>
<dbReference type="FunFam" id="3.20.20.10:FF:000018">
    <property type="entry name" value="Pyridoxal phosphate homeostasis protein"/>
    <property type="match status" value="1"/>
</dbReference>
<evidence type="ECO:0000259" key="6">
    <source>
        <dbReference type="Pfam" id="PF01168"/>
    </source>
</evidence>
<dbReference type="Proteomes" id="UP000287969">
    <property type="component" value="Chromosome"/>
</dbReference>
<dbReference type="CDD" id="cd00635">
    <property type="entry name" value="PLPDE_III_YBL036c_like"/>
    <property type="match status" value="1"/>
</dbReference>
<dbReference type="GO" id="GO:0030170">
    <property type="term" value="F:pyridoxal phosphate binding"/>
    <property type="evidence" value="ECO:0007669"/>
    <property type="project" value="UniProtKB-UniRule"/>
</dbReference>
<keyword evidence="8" id="KW-1185">Reference proteome</keyword>
<name>A0A410QH62_9FIRM</name>
<dbReference type="PANTHER" id="PTHR10146">
    <property type="entry name" value="PROLINE SYNTHETASE CO-TRANSCRIBED BACTERIAL HOMOLOG PROTEIN"/>
    <property type="match status" value="1"/>
</dbReference>
<protein>
    <recommendedName>
        <fullName evidence="2">Pyridoxal phosphate homeostasis protein</fullName>
        <shortName evidence="2">PLP homeostasis protein</shortName>
    </recommendedName>
</protein>
<proteinExistence type="inferred from homology"/>
<evidence type="ECO:0000313" key="7">
    <source>
        <dbReference type="EMBL" id="QAT63412.1"/>
    </source>
</evidence>
<dbReference type="InterPro" id="IPR001608">
    <property type="entry name" value="Ala_racemase_N"/>
</dbReference>
<evidence type="ECO:0000256" key="2">
    <source>
        <dbReference type="HAMAP-Rule" id="MF_02087"/>
    </source>
</evidence>
<dbReference type="SUPFAM" id="SSF51419">
    <property type="entry name" value="PLP-binding barrel"/>
    <property type="match status" value="1"/>
</dbReference>